<dbReference type="EMBL" id="CP034998">
    <property type="protein sequence ID" value="QAS80171.1"/>
    <property type="molecule type" value="Genomic_DNA"/>
</dbReference>
<keyword evidence="2" id="KW-1185">Reference proteome</keyword>
<evidence type="ECO:0000313" key="2">
    <source>
        <dbReference type="Proteomes" id="UP000220927"/>
    </source>
</evidence>
<protein>
    <submittedName>
        <fullName evidence="1">DUF2806 domain-containing protein</fullName>
    </submittedName>
</protein>
<reference evidence="1 2" key="1">
    <citation type="submission" date="2019-01" db="EMBL/GenBank/DDBJ databases">
        <title>Genomic insights into the origins and evolution of symbiotic genes in the Phaseolus vulgaris microsymbionts.</title>
        <authorList>
            <person name="Tong W."/>
        </authorList>
    </citation>
    <scope>NUCLEOTIDE SEQUENCE [LARGE SCALE GENOMIC DNA]</scope>
    <source>
        <strain evidence="1 2">FH23</strain>
    </source>
</reference>
<proteinExistence type="predicted"/>
<name>A0AAE5U0L7_9HYPH</name>
<gene>
    <name evidence="1" type="ORF">CO657_19770</name>
</gene>
<dbReference type="KEGG" id="rad:CO657_19770"/>
<accession>A0AAE5U0L7</accession>
<evidence type="ECO:0000313" key="1">
    <source>
        <dbReference type="EMBL" id="QAS80171.1"/>
    </source>
</evidence>
<dbReference type="Pfam" id="PF10987">
    <property type="entry name" value="DUF2806"/>
    <property type="match status" value="1"/>
</dbReference>
<dbReference type="AlphaFoldDB" id="A0AAE5U0L7"/>
<dbReference type="RefSeq" id="WP_054182325.1">
    <property type="nucleotide sequence ID" value="NZ_CP034998.1"/>
</dbReference>
<organism evidence="1 2">
    <name type="scientific">Rhizobium acidisoli</name>
    <dbReference type="NCBI Taxonomy" id="1538158"/>
    <lineage>
        <taxon>Bacteria</taxon>
        <taxon>Pseudomonadati</taxon>
        <taxon>Pseudomonadota</taxon>
        <taxon>Alphaproteobacteria</taxon>
        <taxon>Hyphomicrobiales</taxon>
        <taxon>Rhizobiaceae</taxon>
        <taxon>Rhizobium/Agrobacterium group</taxon>
        <taxon>Rhizobium</taxon>
    </lineage>
</organism>
<sequence length="340" mass="37412">MPENEDEDIGLAVDWSTHGFKAKIKSRFMSALDRLGATRLIASSNPLDRKNAIGSALTGSYVSLIKVASQTIENQVEQDPRLAAKLLMSLSRAEKEAENIDASLEFALQDLRNNPELSDQSDKAADTMNAEMVNRWGRYAGEATSEAVREKWGKVLASEIRAPGTFSHQTLRIIDEVDPDIGRIFEKLCQNRFTSWVPVVTAGVSAHEVEEMQHAGLLLHQEFYASVAFSNTTRSSDESDWWIIGNEERSVAVSKAAPAPSAKLFASIDDMRVENGNLRINVFSLTRAGRAIATIIPQDRASAVKRLASALVPIFGSDNVVVLKRNDDNSLSEDNEWAPP</sequence>
<dbReference type="Proteomes" id="UP000220927">
    <property type="component" value="Chromosome"/>
</dbReference>
<dbReference type="InterPro" id="IPR021254">
    <property type="entry name" value="DUF2806"/>
</dbReference>